<protein>
    <submittedName>
        <fullName evidence="3">Addiction module HigA family antidote</fullName>
    </submittedName>
</protein>
<dbReference type="SUPFAM" id="SSF47413">
    <property type="entry name" value="lambda repressor-like DNA-binding domains"/>
    <property type="match status" value="1"/>
</dbReference>
<dbReference type="PANTHER" id="PTHR36924:SF1">
    <property type="entry name" value="ANTITOXIN HIGA-1"/>
    <property type="match status" value="1"/>
</dbReference>
<dbReference type="SMART" id="SM00530">
    <property type="entry name" value="HTH_XRE"/>
    <property type="match status" value="1"/>
</dbReference>
<evidence type="ECO:0000256" key="1">
    <source>
        <dbReference type="ARBA" id="ARBA00023125"/>
    </source>
</evidence>
<dbReference type="PANTHER" id="PTHR36924">
    <property type="entry name" value="ANTITOXIN HIGA-1"/>
    <property type="match status" value="1"/>
</dbReference>
<dbReference type="Proteomes" id="UP000583454">
    <property type="component" value="Unassembled WGS sequence"/>
</dbReference>
<keyword evidence="4" id="KW-1185">Reference proteome</keyword>
<dbReference type="PROSITE" id="PS50943">
    <property type="entry name" value="HTH_CROC1"/>
    <property type="match status" value="1"/>
</dbReference>
<dbReference type="CDD" id="cd00093">
    <property type="entry name" value="HTH_XRE"/>
    <property type="match status" value="1"/>
</dbReference>
<reference evidence="3 4" key="1">
    <citation type="submission" date="2020-08" db="EMBL/GenBank/DDBJ databases">
        <title>Genomic Encyclopedia of Type Strains, Phase IV (KMG-IV): sequencing the most valuable type-strain genomes for metagenomic binning, comparative biology and taxonomic classification.</title>
        <authorList>
            <person name="Goeker M."/>
        </authorList>
    </citation>
    <scope>NUCLEOTIDE SEQUENCE [LARGE SCALE GENOMIC DNA]</scope>
    <source>
        <strain evidence="3 4">DSM 2163</strain>
    </source>
</reference>
<keyword evidence="1" id="KW-0238">DNA-binding</keyword>
<dbReference type="InterPro" id="IPR010982">
    <property type="entry name" value="Lambda_DNA-bd_dom_sf"/>
</dbReference>
<dbReference type="InterPro" id="IPR013430">
    <property type="entry name" value="Toxin_antidote_HigA"/>
</dbReference>
<feature type="domain" description="HTH cro/C1-type" evidence="2">
    <location>
        <begin position="13"/>
        <end position="67"/>
    </location>
</feature>
<dbReference type="InterPro" id="IPR001387">
    <property type="entry name" value="Cro/C1-type_HTH"/>
</dbReference>
<dbReference type="GO" id="GO:0003677">
    <property type="term" value="F:DNA binding"/>
    <property type="evidence" value="ECO:0007669"/>
    <property type="project" value="UniProtKB-KW"/>
</dbReference>
<comment type="caution">
    <text evidence="3">The sequence shown here is derived from an EMBL/GenBank/DDBJ whole genome shotgun (WGS) entry which is preliminary data.</text>
</comment>
<sequence>MARIRTHPGDILLEEYLRPLGLSAGALAQAIEVPANRISELLRGRRGMSADTACRLGRFFGTTPEFWMNLQTAHDLSKAVAEHDTSGLRTLESA</sequence>
<dbReference type="AlphaFoldDB" id="A0A840ZHQ7"/>
<name>A0A840ZHQ7_9HYPH</name>
<dbReference type="Gene3D" id="1.10.260.40">
    <property type="entry name" value="lambda repressor-like DNA-binding domains"/>
    <property type="match status" value="1"/>
</dbReference>
<dbReference type="EMBL" id="JACHOP010000004">
    <property type="protein sequence ID" value="MBB5756734.1"/>
    <property type="molecule type" value="Genomic_DNA"/>
</dbReference>
<evidence type="ECO:0000313" key="3">
    <source>
        <dbReference type="EMBL" id="MBB5756734.1"/>
    </source>
</evidence>
<accession>A0A840ZHQ7</accession>
<dbReference type="RefSeq" id="WP_183567026.1">
    <property type="nucleotide sequence ID" value="NZ_JACHOP010000004.1"/>
</dbReference>
<proteinExistence type="predicted"/>
<evidence type="ECO:0000259" key="2">
    <source>
        <dbReference type="PROSITE" id="PS50943"/>
    </source>
</evidence>
<evidence type="ECO:0000313" key="4">
    <source>
        <dbReference type="Proteomes" id="UP000583454"/>
    </source>
</evidence>
<organism evidence="3 4">
    <name type="scientific">Methylorubrum rhodinum</name>
    <dbReference type="NCBI Taxonomy" id="29428"/>
    <lineage>
        <taxon>Bacteria</taxon>
        <taxon>Pseudomonadati</taxon>
        <taxon>Pseudomonadota</taxon>
        <taxon>Alphaproteobacteria</taxon>
        <taxon>Hyphomicrobiales</taxon>
        <taxon>Methylobacteriaceae</taxon>
        <taxon>Methylorubrum</taxon>
    </lineage>
</organism>
<gene>
    <name evidence="3" type="ORF">HNR00_001434</name>
</gene>
<dbReference type="Pfam" id="PF13560">
    <property type="entry name" value="HTH_31"/>
    <property type="match status" value="1"/>
</dbReference>
<dbReference type="NCBIfam" id="TIGR02607">
    <property type="entry name" value="antidote_HigA"/>
    <property type="match status" value="1"/>
</dbReference>